<reference evidence="3 4" key="1">
    <citation type="submission" date="2021-02" db="EMBL/GenBank/DDBJ databases">
        <title>Niveibacterium changnyeongensis HC41.</title>
        <authorList>
            <person name="Kang M."/>
        </authorList>
    </citation>
    <scope>NUCLEOTIDE SEQUENCE [LARGE SCALE GENOMIC DNA]</scope>
    <source>
        <strain evidence="3 4">HC41</strain>
    </source>
</reference>
<evidence type="ECO:0000256" key="1">
    <source>
        <dbReference type="ARBA" id="ARBA00023152"/>
    </source>
</evidence>
<proteinExistence type="predicted"/>
<organism evidence="3 4">
    <name type="scientific">Niveibacterium microcysteis</name>
    <dbReference type="NCBI Taxonomy" id="2811415"/>
    <lineage>
        <taxon>Bacteria</taxon>
        <taxon>Pseudomonadati</taxon>
        <taxon>Pseudomonadota</taxon>
        <taxon>Betaproteobacteria</taxon>
        <taxon>Rhodocyclales</taxon>
        <taxon>Rhodocyclaceae</taxon>
        <taxon>Niveibacterium</taxon>
    </lineage>
</organism>
<gene>
    <name evidence="3" type="ORF">JY500_06650</name>
</gene>
<dbReference type="PANTHER" id="PTHR48100">
    <property type="entry name" value="BROAD-SPECIFICITY PHOSPHATASE YOR283W-RELATED"/>
    <property type="match status" value="1"/>
</dbReference>
<name>A0ABX7MAY7_9RHOO</name>
<dbReference type="SUPFAM" id="SSF53254">
    <property type="entry name" value="Phosphoglycerate mutase-like"/>
    <property type="match status" value="1"/>
</dbReference>
<dbReference type="EMBL" id="CP071060">
    <property type="protein sequence ID" value="QSI78303.1"/>
    <property type="molecule type" value="Genomic_DNA"/>
</dbReference>
<dbReference type="Gene3D" id="3.40.50.1240">
    <property type="entry name" value="Phosphoglycerate mutase-like"/>
    <property type="match status" value="1"/>
</dbReference>
<dbReference type="InterPro" id="IPR029033">
    <property type="entry name" value="His_PPase_superfam"/>
</dbReference>
<dbReference type="Pfam" id="PF00300">
    <property type="entry name" value="His_Phos_1"/>
    <property type="match status" value="1"/>
</dbReference>
<dbReference type="InterPro" id="IPR050275">
    <property type="entry name" value="PGM_Phosphatase"/>
</dbReference>
<dbReference type="PANTHER" id="PTHR48100:SF1">
    <property type="entry name" value="HISTIDINE PHOSPHATASE FAMILY PROTEIN-RELATED"/>
    <property type="match status" value="1"/>
</dbReference>
<evidence type="ECO:0000313" key="4">
    <source>
        <dbReference type="Proteomes" id="UP000663570"/>
    </source>
</evidence>
<dbReference type="SMART" id="SM00855">
    <property type="entry name" value="PGAM"/>
    <property type="match status" value="1"/>
</dbReference>
<dbReference type="CDD" id="cd07067">
    <property type="entry name" value="HP_PGM_like"/>
    <property type="match status" value="1"/>
</dbReference>
<evidence type="ECO:0000313" key="3">
    <source>
        <dbReference type="EMBL" id="QSI78303.1"/>
    </source>
</evidence>
<keyword evidence="4" id="KW-1185">Reference proteome</keyword>
<dbReference type="RefSeq" id="WP_172203897.1">
    <property type="nucleotide sequence ID" value="NZ_CP071060.1"/>
</dbReference>
<dbReference type="InterPro" id="IPR013078">
    <property type="entry name" value="His_Pase_superF_clade-1"/>
</dbReference>
<dbReference type="InterPro" id="IPR001345">
    <property type="entry name" value="PG/BPGM_mutase_AS"/>
</dbReference>
<keyword evidence="1" id="KW-0324">Glycolysis</keyword>
<accession>A0ABX7MAY7</accession>
<protein>
    <submittedName>
        <fullName evidence="3">Histidine phosphatase family protein</fullName>
    </submittedName>
</protein>
<dbReference type="Proteomes" id="UP000663570">
    <property type="component" value="Chromosome"/>
</dbReference>
<keyword evidence="2" id="KW-0413">Isomerase</keyword>
<evidence type="ECO:0000256" key="2">
    <source>
        <dbReference type="ARBA" id="ARBA00023235"/>
    </source>
</evidence>
<dbReference type="PROSITE" id="PS00175">
    <property type="entry name" value="PG_MUTASE"/>
    <property type="match status" value="1"/>
</dbReference>
<sequence length="210" mass="23796">MTARLCLIRHGETDWNVARRIQGHTDIPLNHTGLEQARLLAQSLADEQFDAIYSSDLGRARQTAEAVAHRLHLPVRLDPLLRERHYGDFQALTYDEARARFPEAYTHFETRVPDADFPGGGESLNVFLARVRDALNRIADAHPGGSVLVATHGGVLDMAHRVAADLPLEKRRDFPISNATVNWLMREDGDWRILVWDERSHLDRALDELP</sequence>